<keyword evidence="1 3" id="KW-0193">Cuticle</keyword>
<dbReference type="Proteomes" id="UP000299102">
    <property type="component" value="Unassembled WGS sequence"/>
</dbReference>
<dbReference type="Pfam" id="PF00379">
    <property type="entry name" value="Chitin_bind_4"/>
    <property type="match status" value="1"/>
</dbReference>
<evidence type="ECO:0000313" key="5">
    <source>
        <dbReference type="EMBL" id="GBP55704.1"/>
    </source>
</evidence>
<feature type="region of interest" description="Disordered" evidence="4">
    <location>
        <begin position="139"/>
        <end position="162"/>
    </location>
</feature>
<dbReference type="PROSITE" id="PS51155">
    <property type="entry name" value="CHIT_BIND_RR_2"/>
    <property type="match status" value="1"/>
</dbReference>
<dbReference type="AlphaFoldDB" id="A0A4C1X045"/>
<dbReference type="EMBL" id="BGZK01000676">
    <property type="protein sequence ID" value="GBP55704.1"/>
    <property type="molecule type" value="Genomic_DNA"/>
</dbReference>
<evidence type="ECO:0000256" key="2">
    <source>
        <dbReference type="ARBA" id="ARBA00022729"/>
    </source>
</evidence>
<dbReference type="OrthoDB" id="8021718at2759"/>
<gene>
    <name evidence="5" type="ORF">EVAR_32956_1</name>
</gene>
<dbReference type="InterPro" id="IPR000618">
    <property type="entry name" value="Insect_cuticle"/>
</dbReference>
<evidence type="ECO:0000256" key="1">
    <source>
        <dbReference type="ARBA" id="ARBA00022460"/>
    </source>
</evidence>
<dbReference type="InterPro" id="IPR051217">
    <property type="entry name" value="Insect_Cuticle_Struc_Prot"/>
</dbReference>
<protein>
    <submittedName>
        <fullName evidence="5">Cuticle protein 19</fullName>
    </submittedName>
</protein>
<evidence type="ECO:0000256" key="4">
    <source>
        <dbReference type="SAM" id="MobiDB-lite"/>
    </source>
</evidence>
<dbReference type="GO" id="GO:0031012">
    <property type="term" value="C:extracellular matrix"/>
    <property type="evidence" value="ECO:0007669"/>
    <property type="project" value="TreeGrafter"/>
</dbReference>
<keyword evidence="6" id="KW-1185">Reference proteome</keyword>
<dbReference type="GO" id="GO:0042302">
    <property type="term" value="F:structural constituent of cuticle"/>
    <property type="evidence" value="ECO:0007669"/>
    <property type="project" value="UniProtKB-UniRule"/>
</dbReference>
<proteinExistence type="predicted"/>
<keyword evidence="2" id="KW-0732">Signal</keyword>
<evidence type="ECO:0000256" key="3">
    <source>
        <dbReference type="PROSITE-ProRule" id="PRU00497"/>
    </source>
</evidence>
<evidence type="ECO:0000313" key="6">
    <source>
        <dbReference type="Proteomes" id="UP000299102"/>
    </source>
</evidence>
<feature type="compositionally biased region" description="Polar residues" evidence="4">
    <location>
        <begin position="149"/>
        <end position="162"/>
    </location>
</feature>
<sequence>MTRLDKVRNEYIRGSFEVTPIAEKFKEELQPSHLLRQLHHRAVWPRCRRRAPGGGKKKPYIVTPRNKITDSPVTIYWANEPPYASAIFISALAVCYCQEHSYSLKPQVQHEQPQTSYHHQSQYLSAHQEPTQAYEQQYQNQAVDGHDQAISSQNSQHAQSENQSLQYQFLPHQQESLGFQQNTYEQAHTLKFAPVQEDESLNENSVHQPVQSSQHQQINSGQQALPHFYYTGSAHQTVGISNAAPAHHTATQQQNGDHTSHDQHIDYYAHPKYTYEYKVEDPHTGDNKYQHETRDGDVVKGVYSLHEADGSVRTVEYSSDKHSGFNAIVKHSGPGHHVQVESHHNN</sequence>
<reference evidence="5 6" key="1">
    <citation type="journal article" date="2019" name="Commun. Biol.">
        <title>The bagworm genome reveals a unique fibroin gene that provides high tensile strength.</title>
        <authorList>
            <person name="Kono N."/>
            <person name="Nakamura H."/>
            <person name="Ohtoshi R."/>
            <person name="Tomita M."/>
            <person name="Numata K."/>
            <person name="Arakawa K."/>
        </authorList>
    </citation>
    <scope>NUCLEOTIDE SEQUENCE [LARGE SCALE GENOMIC DNA]</scope>
</reference>
<dbReference type="PANTHER" id="PTHR12236">
    <property type="entry name" value="STRUCTURAL CONTITUENT OF CUTICLE"/>
    <property type="match status" value="1"/>
</dbReference>
<dbReference type="PANTHER" id="PTHR12236:SF95">
    <property type="entry name" value="CUTICULAR PROTEIN 76BD, ISOFORM C-RELATED"/>
    <property type="match status" value="1"/>
</dbReference>
<dbReference type="STRING" id="151549.A0A4C1X045"/>
<dbReference type="GO" id="GO:0005615">
    <property type="term" value="C:extracellular space"/>
    <property type="evidence" value="ECO:0007669"/>
    <property type="project" value="TreeGrafter"/>
</dbReference>
<organism evidence="5 6">
    <name type="scientific">Eumeta variegata</name>
    <name type="common">Bagworm moth</name>
    <name type="synonym">Eumeta japonica</name>
    <dbReference type="NCBI Taxonomy" id="151549"/>
    <lineage>
        <taxon>Eukaryota</taxon>
        <taxon>Metazoa</taxon>
        <taxon>Ecdysozoa</taxon>
        <taxon>Arthropoda</taxon>
        <taxon>Hexapoda</taxon>
        <taxon>Insecta</taxon>
        <taxon>Pterygota</taxon>
        <taxon>Neoptera</taxon>
        <taxon>Endopterygota</taxon>
        <taxon>Lepidoptera</taxon>
        <taxon>Glossata</taxon>
        <taxon>Ditrysia</taxon>
        <taxon>Tineoidea</taxon>
        <taxon>Psychidae</taxon>
        <taxon>Oiketicinae</taxon>
        <taxon>Eumeta</taxon>
    </lineage>
</organism>
<name>A0A4C1X045_EUMVA</name>
<accession>A0A4C1X045</accession>
<comment type="caution">
    <text evidence="5">The sequence shown here is derived from an EMBL/GenBank/DDBJ whole genome shotgun (WGS) entry which is preliminary data.</text>
</comment>